<dbReference type="SUPFAM" id="SSF56219">
    <property type="entry name" value="DNase I-like"/>
    <property type="match status" value="1"/>
</dbReference>
<sequence>MLKRYGKKNGAILAFFCHHNNRSAGVSIMFKKGLDFTIHDTKFDQNGRYIVIDITLFEQRLTLVCLYGYNTDEPLLFDDILYKIAFYANTSILLCGDWNVVQDCNLDTYNILHKRNPKSREKIEEIIEKLELLDPWRTCHPTDRKFTWRQPSPIKQSRLDYFLVTEDIYSLMKNTKIIPGYKTDHSAIVFTFSASLAKRGKGYWKFNSQLVRDVEYVEKIKTCIKDTISEYYLSGDIQNCLDVKLTCNDQLFFEILKMKIRTLSISYSIEKNREDREHTSKLEKEVEQLENIMNMSPNVNVQATLYGKKLELENKREQKIEGIDFSLDLQAMLDINFTKKIKEMSSILKAWEHRKLTLLGKITVVKTLALPKIIHLLTLLTALPNLSQIKIKEFNTLFYNFIWNGELERIKRNTLIGDFMQGGLNMVHLSSFSTYLKISWVRRLLLNLEGSWQTLYYCLN</sequence>
<dbReference type="InterPro" id="IPR036691">
    <property type="entry name" value="Endo/exonu/phosph_ase_sf"/>
</dbReference>
<comment type="caution">
    <text evidence="2">The sequence shown here is derived from an EMBL/GenBank/DDBJ whole genome shotgun (WGS) entry which is preliminary data.</text>
</comment>
<dbReference type="PANTHER" id="PTHR31635:SF196">
    <property type="entry name" value="REVERSE TRANSCRIPTASE DOMAIN-CONTAINING PROTEIN-RELATED"/>
    <property type="match status" value="1"/>
</dbReference>
<proteinExistence type="predicted"/>
<feature type="domain" description="Endonuclease/exonuclease/phosphatase" evidence="1">
    <location>
        <begin position="16"/>
        <end position="168"/>
    </location>
</feature>
<dbReference type="Proteomes" id="UP000596742">
    <property type="component" value="Unassembled WGS sequence"/>
</dbReference>
<dbReference type="CDD" id="cd09076">
    <property type="entry name" value="L1-EN"/>
    <property type="match status" value="1"/>
</dbReference>
<name>A0A8B6DF07_MYTGA</name>
<keyword evidence="3" id="KW-1185">Reference proteome</keyword>
<organism evidence="2 3">
    <name type="scientific">Mytilus galloprovincialis</name>
    <name type="common">Mediterranean mussel</name>
    <dbReference type="NCBI Taxonomy" id="29158"/>
    <lineage>
        <taxon>Eukaryota</taxon>
        <taxon>Metazoa</taxon>
        <taxon>Spiralia</taxon>
        <taxon>Lophotrochozoa</taxon>
        <taxon>Mollusca</taxon>
        <taxon>Bivalvia</taxon>
        <taxon>Autobranchia</taxon>
        <taxon>Pteriomorphia</taxon>
        <taxon>Mytilida</taxon>
        <taxon>Mytiloidea</taxon>
        <taxon>Mytilidae</taxon>
        <taxon>Mytilinae</taxon>
        <taxon>Mytilus</taxon>
    </lineage>
</organism>
<dbReference type="AlphaFoldDB" id="A0A8B6DF07"/>
<accession>A0A8B6DF07</accession>
<gene>
    <name evidence="2" type="ORF">MGAL_10B043159</name>
</gene>
<reference evidence="2" key="1">
    <citation type="submission" date="2018-11" db="EMBL/GenBank/DDBJ databases">
        <authorList>
            <person name="Alioto T."/>
            <person name="Alioto T."/>
        </authorList>
    </citation>
    <scope>NUCLEOTIDE SEQUENCE</scope>
</reference>
<evidence type="ECO:0000313" key="3">
    <source>
        <dbReference type="Proteomes" id="UP000596742"/>
    </source>
</evidence>
<dbReference type="Gene3D" id="3.60.10.10">
    <property type="entry name" value="Endonuclease/exonuclease/phosphatase"/>
    <property type="match status" value="1"/>
</dbReference>
<dbReference type="Pfam" id="PF03372">
    <property type="entry name" value="Exo_endo_phos"/>
    <property type="match status" value="1"/>
</dbReference>
<protein>
    <recommendedName>
        <fullName evidence="1">Endonuclease/exonuclease/phosphatase domain-containing protein</fullName>
    </recommendedName>
</protein>
<dbReference type="InterPro" id="IPR005135">
    <property type="entry name" value="Endo/exonuclease/phosphatase"/>
</dbReference>
<dbReference type="GO" id="GO:0003824">
    <property type="term" value="F:catalytic activity"/>
    <property type="evidence" value="ECO:0007669"/>
    <property type="project" value="InterPro"/>
</dbReference>
<evidence type="ECO:0000313" key="2">
    <source>
        <dbReference type="EMBL" id="VDI18058.1"/>
    </source>
</evidence>
<dbReference type="EMBL" id="UYJE01003290">
    <property type="protein sequence ID" value="VDI18058.1"/>
    <property type="molecule type" value="Genomic_DNA"/>
</dbReference>
<evidence type="ECO:0000259" key="1">
    <source>
        <dbReference type="Pfam" id="PF03372"/>
    </source>
</evidence>
<dbReference type="PANTHER" id="PTHR31635">
    <property type="entry name" value="REVERSE TRANSCRIPTASE DOMAIN-CONTAINING PROTEIN-RELATED"/>
    <property type="match status" value="1"/>
</dbReference>